<evidence type="ECO:0000256" key="1">
    <source>
        <dbReference type="SAM" id="Phobius"/>
    </source>
</evidence>
<feature type="transmembrane region" description="Helical" evidence="1">
    <location>
        <begin position="153"/>
        <end position="179"/>
    </location>
</feature>
<feature type="transmembrane region" description="Helical" evidence="1">
    <location>
        <begin position="245"/>
        <end position="264"/>
    </location>
</feature>
<feature type="transmembrane region" description="Helical" evidence="1">
    <location>
        <begin position="219"/>
        <end position="239"/>
    </location>
</feature>
<keyword evidence="1" id="KW-0812">Transmembrane</keyword>
<reference evidence="2 3" key="1">
    <citation type="submission" date="2018-02" db="EMBL/GenBank/DDBJ databases">
        <title>The complete genome of two Bacillus pumilus strains from Cuatro Cienegas, Coahuila, Mexico.</title>
        <authorList>
            <person name="Zarza E."/>
            <person name="Alcaraz L.D."/>
            <person name="Aguilar-Salinas B."/>
            <person name="Islas A."/>
            <person name="Olmedo-Alvarez G."/>
        </authorList>
    </citation>
    <scope>NUCLEOTIDE SEQUENCE [LARGE SCALE GENOMIC DNA]</scope>
    <source>
        <strain evidence="2 3">145</strain>
    </source>
</reference>
<keyword evidence="1" id="KW-0472">Membrane</keyword>
<keyword evidence="1" id="KW-1133">Transmembrane helix</keyword>
<feature type="transmembrane region" description="Helical" evidence="1">
    <location>
        <begin position="97"/>
        <end position="114"/>
    </location>
</feature>
<protein>
    <submittedName>
        <fullName evidence="2">Uncharacterized protein</fullName>
    </submittedName>
</protein>
<feature type="transmembrane region" description="Helical" evidence="1">
    <location>
        <begin position="21"/>
        <end position="39"/>
    </location>
</feature>
<feature type="transmembrane region" description="Helical" evidence="1">
    <location>
        <begin position="324"/>
        <end position="345"/>
    </location>
</feature>
<proteinExistence type="predicted"/>
<feature type="transmembrane region" description="Helical" evidence="1">
    <location>
        <begin position="121"/>
        <end position="141"/>
    </location>
</feature>
<feature type="transmembrane region" description="Helical" evidence="1">
    <location>
        <begin position="45"/>
        <end position="63"/>
    </location>
</feature>
<feature type="transmembrane region" description="Helical" evidence="1">
    <location>
        <begin position="297"/>
        <end position="318"/>
    </location>
</feature>
<organism evidence="2 3">
    <name type="scientific">Bacillus pumilus</name>
    <name type="common">Bacillus mesentericus</name>
    <dbReference type="NCBI Taxonomy" id="1408"/>
    <lineage>
        <taxon>Bacteria</taxon>
        <taxon>Bacillati</taxon>
        <taxon>Bacillota</taxon>
        <taxon>Bacilli</taxon>
        <taxon>Bacillales</taxon>
        <taxon>Bacillaceae</taxon>
        <taxon>Bacillus</taxon>
    </lineage>
</organism>
<feature type="transmembrane region" description="Helical" evidence="1">
    <location>
        <begin position="357"/>
        <end position="376"/>
    </location>
</feature>
<gene>
    <name evidence="2" type="ORF">C5695_18625</name>
</gene>
<sequence length="377" mass="43249">MHKINKLFKIYDQSIMGYLNYIGMILFSFIVMVALIFYRNEIPSTYLNSFIFISIYIVATANINRCVLPYRRQQPGLVFISKQLLLKHLFFTIKKGYSVQLLFACFIALTFLLVEKQYVIMILALVVVMLSFASQLLSGLFNIINRILLLLQFWYIITSVFEVVMILQIVQALLIYIYISNSHRIPLTTGLSFLKSANKQHRSGNILYLFLSYITSNKILMILIGVLVSVLTYFAQSFLTKLENLPALILVYINFITILEILIGSKKEEIVLDKARVETLQASLIVSPYERFKSSTIYLLCLVLIFVSVCGIFGVMINTSDISIILKNTLSLPLIIFIGVVYFRKTELLINDYEHKLLKLSLPILLLICITIFTITS</sequence>
<dbReference type="EMBL" id="CP027116">
    <property type="protein sequence ID" value="AVM25753.1"/>
    <property type="molecule type" value="Genomic_DNA"/>
</dbReference>
<dbReference type="AlphaFoldDB" id="A0AAD0MN53"/>
<accession>A0AAD0MN53</accession>
<evidence type="ECO:0000313" key="2">
    <source>
        <dbReference type="EMBL" id="AVM25753.1"/>
    </source>
</evidence>
<dbReference type="Proteomes" id="UP000264960">
    <property type="component" value="Chromosome"/>
</dbReference>
<evidence type="ECO:0000313" key="3">
    <source>
        <dbReference type="Proteomes" id="UP000264960"/>
    </source>
</evidence>
<name>A0AAD0MN53_BACPU</name>